<dbReference type="Proteomes" id="UP000028643">
    <property type="component" value="Unassembled WGS sequence"/>
</dbReference>
<dbReference type="EMBL" id="JPQT01000119">
    <property type="protein sequence ID" value="KFE49039.1"/>
    <property type="molecule type" value="Genomic_DNA"/>
</dbReference>
<dbReference type="PATRIC" id="fig|317.174.peg.4201"/>
<comment type="caution">
    <text evidence="3">The sequence shown here is derived from an EMBL/GenBank/DDBJ whole genome shotgun (WGS) entry which is preliminary data.</text>
</comment>
<reference evidence="3 4" key="1">
    <citation type="submission" date="2014-07" db="EMBL/GenBank/DDBJ databases">
        <title>Draft Genome Sequences of Environmental Pseudomonas syringae strains.</title>
        <authorList>
            <person name="Baltrus D.A."/>
            <person name="Berge O."/>
            <person name="Morris C."/>
        </authorList>
    </citation>
    <scope>NUCLEOTIDE SEQUENCE [LARGE SCALE GENOMIC DNA]</scope>
    <source>
        <strain evidence="3 4">CEB003</strain>
    </source>
</reference>
<evidence type="ECO:0008006" key="5">
    <source>
        <dbReference type="Google" id="ProtNLM"/>
    </source>
</evidence>
<proteinExistence type="predicted"/>
<sequence length="110" mass="10179">MMKSKMTSLVLTGLLSISSMSAFAAGESSTGPVKPETGGATQSGSAMPPGTHPSAPSGSTDADAYGRGTGTGAGKSADGGDTGSGVGKTGGPNKNGPNGTGGGASGSDDN</sequence>
<dbReference type="AlphaFoldDB" id="A0A085V0S6"/>
<feature type="signal peptide" evidence="2">
    <location>
        <begin position="1"/>
        <end position="24"/>
    </location>
</feature>
<evidence type="ECO:0000313" key="4">
    <source>
        <dbReference type="Proteomes" id="UP000028643"/>
    </source>
</evidence>
<feature type="chain" id="PRO_5001798394" description="Lipoprotein" evidence="2">
    <location>
        <begin position="25"/>
        <end position="110"/>
    </location>
</feature>
<evidence type="ECO:0000256" key="2">
    <source>
        <dbReference type="SAM" id="SignalP"/>
    </source>
</evidence>
<name>A0A085V0S6_PSESX</name>
<gene>
    <name evidence="3" type="ORF">IV02_20545</name>
</gene>
<organism evidence="3 4">
    <name type="scientific">Pseudomonas syringae</name>
    <dbReference type="NCBI Taxonomy" id="317"/>
    <lineage>
        <taxon>Bacteria</taxon>
        <taxon>Pseudomonadati</taxon>
        <taxon>Pseudomonadota</taxon>
        <taxon>Gammaproteobacteria</taxon>
        <taxon>Pseudomonadales</taxon>
        <taxon>Pseudomonadaceae</taxon>
        <taxon>Pseudomonas</taxon>
    </lineage>
</organism>
<accession>A0A085V0S6</accession>
<feature type="region of interest" description="Disordered" evidence="1">
    <location>
        <begin position="23"/>
        <end position="110"/>
    </location>
</feature>
<evidence type="ECO:0000256" key="1">
    <source>
        <dbReference type="SAM" id="MobiDB-lite"/>
    </source>
</evidence>
<protein>
    <recommendedName>
        <fullName evidence="5">Lipoprotein</fullName>
    </recommendedName>
</protein>
<feature type="compositionally biased region" description="Gly residues" evidence="1">
    <location>
        <begin position="98"/>
        <end position="110"/>
    </location>
</feature>
<evidence type="ECO:0000313" key="3">
    <source>
        <dbReference type="EMBL" id="KFE49039.1"/>
    </source>
</evidence>
<keyword evidence="2" id="KW-0732">Signal</keyword>
<feature type="compositionally biased region" description="Gly residues" evidence="1">
    <location>
        <begin position="80"/>
        <end position="90"/>
    </location>
</feature>